<sequence>MTKSLNIAELETPAVLIDLDVLERNIQETAELARRAGVKLRPHFKTHKSVWIARKQIEYGACGLTVAKLGEAEVLADAGFDDLLIAFPLVGKAKLGRLRALIQRGIKVTVSTDHAAVAAGISQIGESLNCRIPLYVDVNTGLNRCGKEPGEETADLVRHIAAMRGVEVRGLMTHGGHAYGAKQLSELKQVADDEVKGLVQTKQLLEKSGIPIPEISVGSTPTSKFIADQTGATETRPGAYVFGDISQLEIGSISKNELAMSILATVVSMPRPGTVIIDAGSKTFSADVNPHRPGYGFLKNNPSVYIERLSEEHGIVKVPEDVRYAIGDLVEFIPNHCCTVTNLHDRLHGVRKGKVERLITVDARGRIQ</sequence>
<dbReference type="GO" id="GO:0036088">
    <property type="term" value="P:D-serine catabolic process"/>
    <property type="evidence" value="ECO:0007669"/>
    <property type="project" value="TreeGrafter"/>
</dbReference>
<evidence type="ECO:0000256" key="1">
    <source>
        <dbReference type="ARBA" id="ARBA00005323"/>
    </source>
</evidence>
<evidence type="ECO:0000313" key="4">
    <source>
        <dbReference type="EMBL" id="RTE10531.1"/>
    </source>
</evidence>
<dbReference type="Proteomes" id="UP000276128">
    <property type="component" value="Unassembled WGS sequence"/>
</dbReference>
<gene>
    <name evidence="4" type="ORF">EJQ19_06675</name>
</gene>
<dbReference type="RefSeq" id="WP_126140425.1">
    <property type="nucleotide sequence ID" value="NZ_RXHU01000017.1"/>
</dbReference>
<dbReference type="SMART" id="SM01119">
    <property type="entry name" value="D-ser_dehydrat"/>
    <property type="match status" value="1"/>
</dbReference>
<proteinExistence type="inferred from homology"/>
<dbReference type="PANTHER" id="PTHR28004:SF2">
    <property type="entry name" value="D-SERINE DEHYDRATASE"/>
    <property type="match status" value="1"/>
</dbReference>
<dbReference type="InterPro" id="IPR001608">
    <property type="entry name" value="Ala_racemase_N"/>
</dbReference>
<keyword evidence="5" id="KW-1185">Reference proteome</keyword>
<dbReference type="InterPro" id="IPR029066">
    <property type="entry name" value="PLP-binding_barrel"/>
</dbReference>
<dbReference type="Pfam" id="PF01168">
    <property type="entry name" value="Ala_racemase_N"/>
    <property type="match status" value="1"/>
</dbReference>
<dbReference type="GO" id="GO:0008721">
    <property type="term" value="F:D-serine ammonia-lyase activity"/>
    <property type="evidence" value="ECO:0007669"/>
    <property type="project" value="TreeGrafter"/>
</dbReference>
<dbReference type="Gene3D" id="3.20.20.10">
    <property type="entry name" value="Alanine racemase"/>
    <property type="match status" value="1"/>
</dbReference>
<evidence type="ECO:0000313" key="5">
    <source>
        <dbReference type="Proteomes" id="UP000276128"/>
    </source>
</evidence>
<dbReference type="InterPro" id="IPR026956">
    <property type="entry name" value="D-ser_dehydrat-like_dom"/>
</dbReference>
<dbReference type="OrthoDB" id="9788869at2"/>
<dbReference type="EMBL" id="RXHU01000017">
    <property type="protein sequence ID" value="RTE10531.1"/>
    <property type="molecule type" value="Genomic_DNA"/>
</dbReference>
<evidence type="ECO:0000256" key="2">
    <source>
        <dbReference type="ARBA" id="ARBA00023239"/>
    </source>
</evidence>
<organism evidence="4 5">
    <name type="scientific">Paenibacillus whitsoniae</name>
    <dbReference type="NCBI Taxonomy" id="2496558"/>
    <lineage>
        <taxon>Bacteria</taxon>
        <taxon>Bacillati</taxon>
        <taxon>Bacillota</taxon>
        <taxon>Bacilli</taxon>
        <taxon>Bacillales</taxon>
        <taxon>Paenibacillaceae</taxon>
        <taxon>Paenibacillus</taxon>
    </lineage>
</organism>
<dbReference type="InterPro" id="IPR051466">
    <property type="entry name" value="D-amino_acid_metab_enzyme"/>
</dbReference>
<dbReference type="Pfam" id="PF14031">
    <property type="entry name" value="D-ser_dehydrat"/>
    <property type="match status" value="1"/>
</dbReference>
<dbReference type="InterPro" id="IPR042208">
    <property type="entry name" value="D-ser_dehydrat-like_sf"/>
</dbReference>
<keyword evidence="2" id="KW-0456">Lyase</keyword>
<dbReference type="PANTHER" id="PTHR28004">
    <property type="entry name" value="ZGC:162816-RELATED"/>
    <property type="match status" value="1"/>
</dbReference>
<dbReference type="AlphaFoldDB" id="A0A3S0CWT2"/>
<dbReference type="Gene3D" id="2.40.37.20">
    <property type="entry name" value="D-serine dehydratase-like domain"/>
    <property type="match status" value="1"/>
</dbReference>
<feature type="domain" description="D-serine dehydratase-like" evidence="3">
    <location>
        <begin position="259"/>
        <end position="351"/>
    </location>
</feature>
<comment type="similarity">
    <text evidence="1">Belongs to the DSD1 family.</text>
</comment>
<evidence type="ECO:0000259" key="3">
    <source>
        <dbReference type="SMART" id="SM01119"/>
    </source>
</evidence>
<dbReference type="SUPFAM" id="SSF51419">
    <property type="entry name" value="PLP-binding barrel"/>
    <property type="match status" value="1"/>
</dbReference>
<accession>A0A3S0CWT2</accession>
<comment type="caution">
    <text evidence="4">The sequence shown here is derived from an EMBL/GenBank/DDBJ whole genome shotgun (WGS) entry which is preliminary data.</text>
</comment>
<reference evidence="4 5" key="1">
    <citation type="submission" date="2018-12" db="EMBL/GenBank/DDBJ databases">
        <title>Bacillus ochoae sp. nov., Paenibacillus whitsoniae sp. nov., Paenibacillus spiritus sp. nov. Isolated from the Mars Exploration Rover during spacecraft assembly.</title>
        <authorList>
            <person name="Seuylemezian A."/>
            <person name="Vaishampayan P."/>
        </authorList>
    </citation>
    <scope>NUCLEOTIDE SEQUENCE [LARGE SCALE GENOMIC DNA]</scope>
    <source>
        <strain evidence="4 5">MER 54</strain>
    </source>
</reference>
<protein>
    <recommendedName>
        <fullName evidence="3">D-serine dehydratase-like domain-containing protein</fullName>
    </recommendedName>
</protein>
<name>A0A3S0CWT2_9BACL</name>